<protein>
    <submittedName>
        <fullName evidence="1">Unnamed protein product</fullName>
    </submittedName>
</protein>
<dbReference type="EMBL" id="BSXT01002321">
    <property type="protein sequence ID" value="GMF48365.1"/>
    <property type="molecule type" value="Genomic_DNA"/>
</dbReference>
<proteinExistence type="predicted"/>
<dbReference type="PANTHER" id="PTHR45786">
    <property type="entry name" value="DNA BINDING PROTEIN-LIKE"/>
    <property type="match status" value="1"/>
</dbReference>
<organism evidence="1 2">
    <name type="scientific">Phytophthora fragariaefolia</name>
    <dbReference type="NCBI Taxonomy" id="1490495"/>
    <lineage>
        <taxon>Eukaryota</taxon>
        <taxon>Sar</taxon>
        <taxon>Stramenopiles</taxon>
        <taxon>Oomycota</taxon>
        <taxon>Peronosporomycetes</taxon>
        <taxon>Peronosporales</taxon>
        <taxon>Peronosporaceae</taxon>
        <taxon>Phytophthora</taxon>
    </lineage>
</organism>
<sequence length="293" mass="33053">MGHCLGSLLPRVDPLTNQPIPAKFPQIYIVDTDMQQRAERRRGIFADGDPGTLLDIEQMMTEVNPFAQQFLNFAERLRQDEAEGNDVVDMVYRLHEKRSNPRTYNLPTVPEVYATLIEDGNLECPRDILLWAKDHNLLRLSESNPMYDPLQVIIDKLASAELPDPDTNSQLYETILTCMMHGPCGAANPSCACMKVGKCIKGDPKPLAEVTQGNVNGFPVFRRRLRPPGVLKFKGRDYDNATINQWVVPYNPYLSQKYNCHINVEVCTTLTVSLQVRVQGIRQGGDYNGDCAR</sequence>
<accession>A0A9W6XW43</accession>
<gene>
    <name evidence="1" type="ORF">Pfra01_001866200</name>
</gene>
<comment type="caution">
    <text evidence="1">The sequence shown here is derived from an EMBL/GenBank/DDBJ whole genome shotgun (WGS) entry which is preliminary data.</text>
</comment>
<evidence type="ECO:0000313" key="2">
    <source>
        <dbReference type="Proteomes" id="UP001165121"/>
    </source>
</evidence>
<dbReference type="AlphaFoldDB" id="A0A9W6XW43"/>
<reference evidence="1" key="1">
    <citation type="submission" date="2023-04" db="EMBL/GenBank/DDBJ databases">
        <title>Phytophthora fragariaefolia NBRC 109709.</title>
        <authorList>
            <person name="Ichikawa N."/>
            <person name="Sato H."/>
            <person name="Tonouchi N."/>
        </authorList>
    </citation>
    <scope>NUCLEOTIDE SEQUENCE</scope>
    <source>
        <strain evidence="1">NBRC 109709</strain>
    </source>
</reference>
<dbReference type="OrthoDB" id="121295at2759"/>
<evidence type="ECO:0000313" key="1">
    <source>
        <dbReference type="EMBL" id="GMF48365.1"/>
    </source>
</evidence>
<keyword evidence="2" id="KW-1185">Reference proteome</keyword>
<dbReference type="Proteomes" id="UP001165121">
    <property type="component" value="Unassembled WGS sequence"/>
</dbReference>
<name>A0A9W6XW43_9STRA</name>
<dbReference type="PANTHER" id="PTHR45786:SF74">
    <property type="entry name" value="ATP-DEPENDENT DNA HELICASE"/>
    <property type="match status" value="1"/>
</dbReference>